<organism evidence="7 8">
    <name type="scientific">Desulfuromonas versatilis</name>
    <dbReference type="NCBI Taxonomy" id="2802975"/>
    <lineage>
        <taxon>Bacteria</taxon>
        <taxon>Pseudomonadati</taxon>
        <taxon>Thermodesulfobacteriota</taxon>
        <taxon>Desulfuromonadia</taxon>
        <taxon>Desulfuromonadales</taxon>
        <taxon>Desulfuromonadaceae</taxon>
        <taxon>Desulfuromonas</taxon>
    </lineage>
</organism>
<protein>
    <recommendedName>
        <fullName evidence="9">Phosphate-starvation-inducible E</fullName>
    </recommendedName>
</protein>
<keyword evidence="8" id="KW-1185">Reference proteome</keyword>
<name>A0ABM8I175_9BACT</name>
<feature type="transmembrane region" description="Helical" evidence="6">
    <location>
        <begin position="21"/>
        <end position="43"/>
    </location>
</feature>
<dbReference type="Proteomes" id="UP001319827">
    <property type="component" value="Chromosome"/>
</dbReference>
<accession>A0ABM8I175</accession>
<evidence type="ECO:0000313" key="7">
    <source>
        <dbReference type="EMBL" id="BCR06797.1"/>
    </source>
</evidence>
<dbReference type="InterPro" id="IPR020948">
    <property type="entry name" value="P_starv_induced_PsiE-like"/>
</dbReference>
<dbReference type="Pfam" id="PF06146">
    <property type="entry name" value="PsiE"/>
    <property type="match status" value="1"/>
</dbReference>
<evidence type="ECO:0008006" key="9">
    <source>
        <dbReference type="Google" id="ProtNLM"/>
    </source>
</evidence>
<comment type="subcellular location">
    <subcellularLocation>
        <location evidence="1">Cell membrane</location>
        <topology evidence="1">Multi-pass membrane protein</topology>
    </subcellularLocation>
</comment>
<evidence type="ECO:0000256" key="3">
    <source>
        <dbReference type="ARBA" id="ARBA00022692"/>
    </source>
</evidence>
<reference evidence="7 8" key="2">
    <citation type="journal article" date="2021" name="Int. J. Syst. Evol. Microbiol.">
        <title>Isolation and Polyphasic Characterization of Desulfuromonas versatilis sp. Nov., an Electrogenic Bacteria Capable of Versatile Metabolism Isolated from a Graphene Oxide-Reducing Enrichment Culture.</title>
        <authorList>
            <person name="Xie L."/>
            <person name="Yoshida N."/>
            <person name="Ishii S."/>
            <person name="Meng L."/>
        </authorList>
    </citation>
    <scope>NUCLEOTIDE SEQUENCE [LARGE SCALE GENOMIC DNA]</scope>
    <source>
        <strain evidence="7 8">NIT-T3</strain>
    </source>
</reference>
<keyword evidence="3 6" id="KW-0812">Transmembrane</keyword>
<reference evidence="7 8" key="1">
    <citation type="journal article" date="2016" name="C (Basel)">
        <title>Selective Growth of and Electricity Production by Marine Exoelectrogenic Bacteria in Self-Aggregated Hydrogel of Microbially Reduced Graphene Oxide.</title>
        <authorList>
            <person name="Yoshida N."/>
            <person name="Goto Y."/>
            <person name="Miyata Y."/>
        </authorList>
    </citation>
    <scope>NUCLEOTIDE SEQUENCE [LARGE SCALE GENOMIC DNA]</scope>
    <source>
        <strain evidence="7 8">NIT-T3</strain>
    </source>
</reference>
<feature type="transmembrane region" description="Helical" evidence="6">
    <location>
        <begin position="63"/>
        <end position="81"/>
    </location>
</feature>
<keyword evidence="4 6" id="KW-1133">Transmembrane helix</keyword>
<keyword evidence="5 6" id="KW-0472">Membrane</keyword>
<sequence>MLARQYLKDFPAQFFEQSIKALLSLLLVALLGTICAGTANTFIDLWRGFSTIFDEGGLHHSLRWILVDVLSVLAVVEVYRTAMTYFTEGRVKVTYIIDTVLVAVLTEMLAFWYREVDPTRMLIAIALVLTLMFVRIMAIRFSPKRRELCEGL</sequence>
<feature type="transmembrane region" description="Helical" evidence="6">
    <location>
        <begin position="93"/>
        <end position="113"/>
    </location>
</feature>
<keyword evidence="2" id="KW-1003">Cell membrane</keyword>
<evidence type="ECO:0000256" key="1">
    <source>
        <dbReference type="ARBA" id="ARBA00004651"/>
    </source>
</evidence>
<dbReference type="EMBL" id="AP024355">
    <property type="protein sequence ID" value="BCR06797.1"/>
    <property type="molecule type" value="Genomic_DNA"/>
</dbReference>
<evidence type="ECO:0000256" key="6">
    <source>
        <dbReference type="SAM" id="Phobius"/>
    </source>
</evidence>
<evidence type="ECO:0000256" key="5">
    <source>
        <dbReference type="ARBA" id="ARBA00023136"/>
    </source>
</evidence>
<proteinExistence type="predicted"/>
<dbReference type="RefSeq" id="WP_221250178.1">
    <property type="nucleotide sequence ID" value="NZ_AP024355.1"/>
</dbReference>
<gene>
    <name evidence="7" type="ORF">DESUT3_38660</name>
</gene>
<feature type="transmembrane region" description="Helical" evidence="6">
    <location>
        <begin position="119"/>
        <end position="138"/>
    </location>
</feature>
<evidence type="ECO:0000256" key="2">
    <source>
        <dbReference type="ARBA" id="ARBA00022475"/>
    </source>
</evidence>
<evidence type="ECO:0000313" key="8">
    <source>
        <dbReference type="Proteomes" id="UP001319827"/>
    </source>
</evidence>
<evidence type="ECO:0000256" key="4">
    <source>
        <dbReference type="ARBA" id="ARBA00022989"/>
    </source>
</evidence>